<dbReference type="InterPro" id="IPR051782">
    <property type="entry name" value="ABC_Transporter_VariousFunc"/>
</dbReference>
<gene>
    <name evidence="5" type="ORF">PCC79_13785</name>
</gene>
<feature type="domain" description="ABC transporter" evidence="4">
    <location>
        <begin position="1"/>
        <end position="219"/>
    </location>
</feature>
<dbReference type="Proteomes" id="UP001434337">
    <property type="component" value="Chromosome"/>
</dbReference>
<name>A0ABZ3C5W6_9ACTN</name>
<sequence length="275" mass="30008">MNPLELTGVIKRRDGFTLGPLDLVVPRGYVMGFVGANGAGKTTTIKIALGLVHADEGSVRLVGHDRVGVVHDQPAYVGKWTAAQVGRAVAPFHPAWDLERFRALLDWAGIEPTRQVKELSRGMGMKLQLAVALSHAAELLILDEPTSGLDPLARSELLEMLADFMTDERHSVLFSTHITSDLEKIADYVTVIERGRVVASTTRDELVDSYRLVRGAASELDADLRPLVHGLREHGVGWQGLMATEDTVSLGRRAVAEVPTLEEIVVHLAKEPRHA</sequence>
<dbReference type="PROSITE" id="PS50893">
    <property type="entry name" value="ABC_TRANSPORTER_2"/>
    <property type="match status" value="1"/>
</dbReference>
<dbReference type="PANTHER" id="PTHR42939">
    <property type="entry name" value="ABC TRANSPORTER ATP-BINDING PROTEIN ALBC-RELATED"/>
    <property type="match status" value="1"/>
</dbReference>
<dbReference type="InterPro" id="IPR027417">
    <property type="entry name" value="P-loop_NTPase"/>
</dbReference>
<keyword evidence="1" id="KW-0813">Transport</keyword>
<dbReference type="PANTHER" id="PTHR42939:SF3">
    <property type="entry name" value="ABC TRANSPORTER ATP-BINDING COMPONENT"/>
    <property type="match status" value="1"/>
</dbReference>
<dbReference type="CDD" id="cd03230">
    <property type="entry name" value="ABC_DR_subfamily_A"/>
    <property type="match status" value="1"/>
</dbReference>
<dbReference type="Pfam" id="PF00005">
    <property type="entry name" value="ABC_tran"/>
    <property type="match status" value="1"/>
</dbReference>
<evidence type="ECO:0000259" key="4">
    <source>
        <dbReference type="PROSITE" id="PS50893"/>
    </source>
</evidence>
<keyword evidence="3 5" id="KW-0067">ATP-binding</keyword>
<evidence type="ECO:0000256" key="3">
    <source>
        <dbReference type="ARBA" id="ARBA00022840"/>
    </source>
</evidence>
<dbReference type="RefSeq" id="WP_342372170.1">
    <property type="nucleotide sequence ID" value="NZ_CP115965.1"/>
</dbReference>
<dbReference type="SUPFAM" id="SSF52540">
    <property type="entry name" value="P-loop containing nucleoside triphosphate hydrolases"/>
    <property type="match status" value="1"/>
</dbReference>
<dbReference type="Gene3D" id="3.40.50.300">
    <property type="entry name" value="P-loop containing nucleotide triphosphate hydrolases"/>
    <property type="match status" value="1"/>
</dbReference>
<keyword evidence="2" id="KW-0547">Nucleotide-binding</keyword>
<organism evidence="5 6">
    <name type="scientific">Propioniciclava soli</name>
    <dbReference type="NCBI Taxonomy" id="2775081"/>
    <lineage>
        <taxon>Bacteria</taxon>
        <taxon>Bacillati</taxon>
        <taxon>Actinomycetota</taxon>
        <taxon>Actinomycetes</taxon>
        <taxon>Propionibacteriales</taxon>
        <taxon>Propionibacteriaceae</taxon>
        <taxon>Propioniciclava</taxon>
    </lineage>
</organism>
<protein>
    <submittedName>
        <fullName evidence="5">ABC transporter ATP-binding protein</fullName>
    </submittedName>
</protein>
<dbReference type="SMART" id="SM00382">
    <property type="entry name" value="AAA"/>
    <property type="match status" value="1"/>
</dbReference>
<dbReference type="GO" id="GO:0005524">
    <property type="term" value="F:ATP binding"/>
    <property type="evidence" value="ECO:0007669"/>
    <property type="project" value="UniProtKB-KW"/>
</dbReference>
<keyword evidence="6" id="KW-1185">Reference proteome</keyword>
<accession>A0ABZ3C5W6</accession>
<proteinExistence type="predicted"/>
<evidence type="ECO:0000313" key="6">
    <source>
        <dbReference type="Proteomes" id="UP001434337"/>
    </source>
</evidence>
<dbReference type="InterPro" id="IPR003593">
    <property type="entry name" value="AAA+_ATPase"/>
</dbReference>
<evidence type="ECO:0000256" key="1">
    <source>
        <dbReference type="ARBA" id="ARBA00022448"/>
    </source>
</evidence>
<evidence type="ECO:0000256" key="2">
    <source>
        <dbReference type="ARBA" id="ARBA00022741"/>
    </source>
</evidence>
<reference evidence="5 6" key="1">
    <citation type="journal article" date="2023" name="Environ Microbiome">
        <title>A coral-associated actinobacterium mitigates coral bleaching under heat stress.</title>
        <authorList>
            <person name="Li J."/>
            <person name="Zou Y."/>
            <person name="Li Q."/>
            <person name="Zhang J."/>
            <person name="Bourne D.G."/>
            <person name="Lyu Y."/>
            <person name="Liu C."/>
            <person name="Zhang S."/>
        </authorList>
    </citation>
    <scope>NUCLEOTIDE SEQUENCE [LARGE SCALE GENOMIC DNA]</scope>
    <source>
        <strain evidence="5 6">SCSIO 13291</strain>
    </source>
</reference>
<dbReference type="InterPro" id="IPR003439">
    <property type="entry name" value="ABC_transporter-like_ATP-bd"/>
</dbReference>
<evidence type="ECO:0000313" key="5">
    <source>
        <dbReference type="EMBL" id="WZW97950.1"/>
    </source>
</evidence>
<dbReference type="EMBL" id="CP115965">
    <property type="protein sequence ID" value="WZW97950.1"/>
    <property type="molecule type" value="Genomic_DNA"/>
</dbReference>